<evidence type="ECO:0000313" key="3">
    <source>
        <dbReference type="Proteomes" id="UP001597112"/>
    </source>
</evidence>
<comment type="caution">
    <text evidence="2">The sequence shown here is derived from an EMBL/GenBank/DDBJ whole genome shotgun (WGS) entry which is preliminary data.</text>
</comment>
<feature type="signal peptide" evidence="1">
    <location>
        <begin position="1"/>
        <end position="22"/>
    </location>
</feature>
<sequence length="168" mass="18373">MKTYFAPIFRFALMLIPAILMLTSCEQENVEPELEAAPGGGTLTVYKAYTLDSIPGQGNIYGRVVFWRDNTKKTLVQVSLYNTASADIYPTGIYTGKAEDDLVTELQPLYSVSGATGEFSTSKFYVITDKTFFENLETYNAHVKILLQSTVIASGDIGENATPVAASE</sequence>
<evidence type="ECO:0000313" key="2">
    <source>
        <dbReference type="EMBL" id="MFD1003198.1"/>
    </source>
</evidence>
<dbReference type="RefSeq" id="WP_377585535.1">
    <property type="nucleotide sequence ID" value="NZ_JBHTKA010000015.1"/>
</dbReference>
<keyword evidence="1" id="KW-0732">Signal</keyword>
<accession>A0ABW3KCY1</accession>
<proteinExistence type="predicted"/>
<organism evidence="2 3">
    <name type="scientific">Ohtaekwangia kribbensis</name>
    <dbReference type="NCBI Taxonomy" id="688913"/>
    <lineage>
        <taxon>Bacteria</taxon>
        <taxon>Pseudomonadati</taxon>
        <taxon>Bacteroidota</taxon>
        <taxon>Cytophagia</taxon>
        <taxon>Cytophagales</taxon>
        <taxon>Fulvivirgaceae</taxon>
        <taxon>Ohtaekwangia</taxon>
    </lineage>
</organism>
<gene>
    <name evidence="2" type="ORF">ACFQ21_27985</name>
</gene>
<dbReference type="Proteomes" id="UP001597112">
    <property type="component" value="Unassembled WGS sequence"/>
</dbReference>
<evidence type="ECO:0000256" key="1">
    <source>
        <dbReference type="SAM" id="SignalP"/>
    </source>
</evidence>
<feature type="chain" id="PRO_5045457924" evidence="1">
    <location>
        <begin position="23"/>
        <end position="168"/>
    </location>
</feature>
<protein>
    <submittedName>
        <fullName evidence="2">Uncharacterized protein</fullName>
    </submittedName>
</protein>
<dbReference type="PROSITE" id="PS51257">
    <property type="entry name" value="PROKAR_LIPOPROTEIN"/>
    <property type="match status" value="1"/>
</dbReference>
<dbReference type="EMBL" id="JBHTKA010000015">
    <property type="protein sequence ID" value="MFD1003198.1"/>
    <property type="molecule type" value="Genomic_DNA"/>
</dbReference>
<name>A0ABW3KCY1_9BACT</name>
<keyword evidence="3" id="KW-1185">Reference proteome</keyword>
<reference evidence="3" key="1">
    <citation type="journal article" date="2019" name="Int. J. Syst. Evol. Microbiol.">
        <title>The Global Catalogue of Microorganisms (GCM) 10K type strain sequencing project: providing services to taxonomists for standard genome sequencing and annotation.</title>
        <authorList>
            <consortium name="The Broad Institute Genomics Platform"/>
            <consortium name="The Broad Institute Genome Sequencing Center for Infectious Disease"/>
            <person name="Wu L."/>
            <person name="Ma J."/>
        </authorList>
    </citation>
    <scope>NUCLEOTIDE SEQUENCE [LARGE SCALE GENOMIC DNA]</scope>
    <source>
        <strain evidence="3">CCUG 58938</strain>
    </source>
</reference>